<reference evidence="1 2" key="1">
    <citation type="journal article" date="2022" name="Allergy">
        <title>Genome assembly and annotation of Periplaneta americana reveal a comprehensive cockroach allergen profile.</title>
        <authorList>
            <person name="Wang L."/>
            <person name="Xiong Q."/>
            <person name="Saelim N."/>
            <person name="Wang L."/>
            <person name="Nong W."/>
            <person name="Wan A.T."/>
            <person name="Shi M."/>
            <person name="Liu X."/>
            <person name="Cao Q."/>
            <person name="Hui J.H.L."/>
            <person name="Sookrung N."/>
            <person name="Leung T.F."/>
            <person name="Tungtrongchitr A."/>
            <person name="Tsui S.K.W."/>
        </authorList>
    </citation>
    <scope>NUCLEOTIDE SEQUENCE [LARGE SCALE GENOMIC DNA]</scope>
    <source>
        <strain evidence="1">PWHHKU_190912</strain>
    </source>
</reference>
<gene>
    <name evidence="1" type="ORF">ANN_06393</name>
</gene>
<proteinExistence type="predicted"/>
<name>A0ABQ8TDE5_PERAM</name>
<sequence>MTSLSESGNEPPGSLKTISKTSWYHNNVHPLDWLAQNPDLNPIEHLWNELDRRLRSREIRPISIVQLSAMLQEEWRRIPVDILYKLVESMPDRTKSDRTGSAVLRMPVLSRSPAVCDFAPSGRHSRLAAGNELVQRRSAVQKRELWPRNNTARSAWSANHGPRLISLPKLLLPLTYTPTHDLLQSYQHPLYHTTWTLSHINGQDAIDTSREYEELVAEIKE</sequence>
<dbReference type="Proteomes" id="UP001148838">
    <property type="component" value="Unassembled WGS sequence"/>
</dbReference>
<protein>
    <submittedName>
        <fullName evidence="1">Uncharacterized protein</fullName>
    </submittedName>
</protein>
<organism evidence="1 2">
    <name type="scientific">Periplaneta americana</name>
    <name type="common">American cockroach</name>
    <name type="synonym">Blatta americana</name>
    <dbReference type="NCBI Taxonomy" id="6978"/>
    <lineage>
        <taxon>Eukaryota</taxon>
        <taxon>Metazoa</taxon>
        <taxon>Ecdysozoa</taxon>
        <taxon>Arthropoda</taxon>
        <taxon>Hexapoda</taxon>
        <taxon>Insecta</taxon>
        <taxon>Pterygota</taxon>
        <taxon>Neoptera</taxon>
        <taxon>Polyneoptera</taxon>
        <taxon>Dictyoptera</taxon>
        <taxon>Blattodea</taxon>
        <taxon>Blattoidea</taxon>
        <taxon>Blattidae</taxon>
        <taxon>Blattinae</taxon>
        <taxon>Periplaneta</taxon>
    </lineage>
</organism>
<accession>A0ABQ8TDE5</accession>
<comment type="caution">
    <text evidence="1">The sequence shown here is derived from an EMBL/GenBank/DDBJ whole genome shotgun (WGS) entry which is preliminary data.</text>
</comment>
<evidence type="ECO:0000313" key="2">
    <source>
        <dbReference type="Proteomes" id="UP001148838"/>
    </source>
</evidence>
<dbReference type="Gene3D" id="3.30.420.10">
    <property type="entry name" value="Ribonuclease H-like superfamily/Ribonuclease H"/>
    <property type="match status" value="1"/>
</dbReference>
<dbReference type="InterPro" id="IPR036397">
    <property type="entry name" value="RNaseH_sf"/>
</dbReference>
<dbReference type="EMBL" id="JAJSOF020000011">
    <property type="protein sequence ID" value="KAJ4444597.1"/>
    <property type="molecule type" value="Genomic_DNA"/>
</dbReference>
<keyword evidence="2" id="KW-1185">Reference proteome</keyword>
<evidence type="ECO:0000313" key="1">
    <source>
        <dbReference type="EMBL" id="KAJ4444597.1"/>
    </source>
</evidence>